<evidence type="ECO:0000256" key="6">
    <source>
        <dbReference type="ARBA" id="ARBA00022989"/>
    </source>
</evidence>
<dbReference type="AlphaFoldDB" id="A0A9W8LI53"/>
<feature type="region of interest" description="Disordered" evidence="8">
    <location>
        <begin position="1"/>
        <end position="46"/>
    </location>
</feature>
<dbReference type="PANTHER" id="PTHR48041:SF122">
    <property type="entry name" value="ABC TRANSPORTER DOMAIN-CONTAINING PROTEIN"/>
    <property type="match status" value="1"/>
</dbReference>
<gene>
    <name evidence="11" type="ORF">H4R18_002846</name>
</gene>
<feature type="compositionally biased region" description="Polar residues" evidence="8">
    <location>
        <begin position="31"/>
        <end position="46"/>
    </location>
</feature>
<dbReference type="InterPro" id="IPR003593">
    <property type="entry name" value="AAA+_ATPase"/>
</dbReference>
<evidence type="ECO:0000259" key="10">
    <source>
        <dbReference type="PROSITE" id="PS50893"/>
    </source>
</evidence>
<dbReference type="OrthoDB" id="66620at2759"/>
<dbReference type="InterPro" id="IPR003439">
    <property type="entry name" value="ABC_transporter-like_ATP-bd"/>
</dbReference>
<comment type="caution">
    <text evidence="11">The sequence shown here is derived from an EMBL/GenBank/DDBJ whole genome shotgun (WGS) entry which is preliminary data.</text>
</comment>
<dbReference type="InterPro" id="IPR013525">
    <property type="entry name" value="ABC2_TM"/>
</dbReference>
<name>A0A9W8LI53_9FUNG</name>
<dbReference type="GO" id="GO:0016020">
    <property type="term" value="C:membrane"/>
    <property type="evidence" value="ECO:0007669"/>
    <property type="project" value="UniProtKB-SubCell"/>
</dbReference>
<feature type="transmembrane region" description="Helical" evidence="9">
    <location>
        <begin position="536"/>
        <end position="557"/>
    </location>
</feature>
<keyword evidence="7 9" id="KW-0472">Membrane</keyword>
<feature type="transmembrane region" description="Helical" evidence="9">
    <location>
        <begin position="429"/>
        <end position="446"/>
    </location>
</feature>
<keyword evidence="4" id="KW-0547">Nucleotide-binding</keyword>
<evidence type="ECO:0000313" key="12">
    <source>
        <dbReference type="Proteomes" id="UP001140217"/>
    </source>
</evidence>
<keyword evidence="2" id="KW-0813">Transport</keyword>
<dbReference type="Gene3D" id="3.40.50.300">
    <property type="entry name" value="P-loop containing nucleotide triphosphate hydrolases"/>
    <property type="match status" value="1"/>
</dbReference>
<feature type="transmembrane region" description="Helical" evidence="9">
    <location>
        <begin position="564"/>
        <end position="586"/>
    </location>
</feature>
<proteinExistence type="predicted"/>
<comment type="subcellular location">
    <subcellularLocation>
        <location evidence="1">Membrane</location>
        <topology evidence="1">Multi-pass membrane protein</topology>
    </subcellularLocation>
</comment>
<dbReference type="InterPro" id="IPR050352">
    <property type="entry name" value="ABCG_transporters"/>
</dbReference>
<dbReference type="SMART" id="SM00382">
    <property type="entry name" value="AAA"/>
    <property type="match status" value="1"/>
</dbReference>
<dbReference type="SUPFAM" id="SSF52540">
    <property type="entry name" value="P-loop containing nucleoside triphosphate hydrolases"/>
    <property type="match status" value="1"/>
</dbReference>
<keyword evidence="5" id="KW-0067">ATP-binding</keyword>
<keyword evidence="12" id="KW-1185">Reference proteome</keyword>
<dbReference type="Pfam" id="PF00005">
    <property type="entry name" value="ABC_tran"/>
    <property type="match status" value="1"/>
</dbReference>
<evidence type="ECO:0000256" key="5">
    <source>
        <dbReference type="ARBA" id="ARBA00022840"/>
    </source>
</evidence>
<dbReference type="EMBL" id="JANBUL010000103">
    <property type="protein sequence ID" value="KAJ2781472.1"/>
    <property type="molecule type" value="Genomic_DNA"/>
</dbReference>
<dbReference type="PROSITE" id="PS50893">
    <property type="entry name" value="ABC_TRANSPORTER_2"/>
    <property type="match status" value="1"/>
</dbReference>
<dbReference type="Pfam" id="PF01061">
    <property type="entry name" value="ABC2_membrane"/>
    <property type="match status" value="1"/>
</dbReference>
<dbReference type="Proteomes" id="UP001140217">
    <property type="component" value="Unassembled WGS sequence"/>
</dbReference>
<protein>
    <recommendedName>
        <fullName evidence="10">ABC transporter domain-containing protein</fullName>
    </recommendedName>
</protein>
<organism evidence="11 12">
    <name type="scientific">Coemansia javaensis</name>
    <dbReference type="NCBI Taxonomy" id="2761396"/>
    <lineage>
        <taxon>Eukaryota</taxon>
        <taxon>Fungi</taxon>
        <taxon>Fungi incertae sedis</taxon>
        <taxon>Zoopagomycota</taxon>
        <taxon>Kickxellomycotina</taxon>
        <taxon>Kickxellomycetes</taxon>
        <taxon>Kickxellales</taxon>
        <taxon>Kickxellaceae</taxon>
        <taxon>Coemansia</taxon>
    </lineage>
</organism>
<accession>A0A9W8LI53</accession>
<evidence type="ECO:0000256" key="1">
    <source>
        <dbReference type="ARBA" id="ARBA00004141"/>
    </source>
</evidence>
<evidence type="ECO:0000256" key="9">
    <source>
        <dbReference type="SAM" id="Phobius"/>
    </source>
</evidence>
<dbReference type="PROSITE" id="PS00211">
    <property type="entry name" value="ABC_TRANSPORTER_1"/>
    <property type="match status" value="1"/>
</dbReference>
<feature type="transmembrane region" description="Helical" evidence="9">
    <location>
        <begin position="647"/>
        <end position="669"/>
    </location>
</feature>
<dbReference type="CDD" id="cd03213">
    <property type="entry name" value="ABCG_EPDR"/>
    <property type="match status" value="1"/>
</dbReference>
<evidence type="ECO:0000313" key="11">
    <source>
        <dbReference type="EMBL" id="KAJ2781472.1"/>
    </source>
</evidence>
<keyword evidence="3 9" id="KW-0812">Transmembrane</keyword>
<feature type="transmembrane region" description="Helical" evidence="9">
    <location>
        <begin position="458"/>
        <end position="480"/>
    </location>
</feature>
<evidence type="ECO:0000256" key="2">
    <source>
        <dbReference type="ARBA" id="ARBA00022448"/>
    </source>
</evidence>
<reference evidence="11" key="1">
    <citation type="submission" date="2022-07" db="EMBL/GenBank/DDBJ databases">
        <title>Phylogenomic reconstructions and comparative analyses of Kickxellomycotina fungi.</title>
        <authorList>
            <person name="Reynolds N.K."/>
            <person name="Stajich J.E."/>
            <person name="Barry K."/>
            <person name="Grigoriev I.V."/>
            <person name="Crous P."/>
            <person name="Smith M.E."/>
        </authorList>
    </citation>
    <scope>NUCLEOTIDE SEQUENCE</scope>
    <source>
        <strain evidence="11">NBRC 105414</strain>
    </source>
</reference>
<dbReference type="InterPro" id="IPR043926">
    <property type="entry name" value="ABCG_dom"/>
</dbReference>
<evidence type="ECO:0000256" key="3">
    <source>
        <dbReference type="ARBA" id="ARBA00022692"/>
    </source>
</evidence>
<keyword evidence="6 9" id="KW-1133">Transmembrane helix</keyword>
<dbReference type="GO" id="GO:0140359">
    <property type="term" value="F:ABC-type transporter activity"/>
    <property type="evidence" value="ECO:0007669"/>
    <property type="project" value="InterPro"/>
</dbReference>
<sequence length="680" mass="74148">MEGEGTAIRCDTFRAARSPGGPGDATAAMGSAQQSPDPLSPSSKAVSISIYDGPGAAGALPGRGAETPGPLQSEPILQWSDLSYEVGSVVGKGAGARTVLDQISGDLRAGEMVAIIGSSGAGKTTLLNALSGRIVGGKLSGAVLFRGARRDPGSFKRLTAYVQQDDIMHTRLTVLETLAYSSKLRLSDAEYTPEQKIERATEIMRRLRLEAAQNTQIGDANTRGVSGGERKRVSIGTELLTNPNILFLDEPTSGLDSNSSQVVVDLVKQVARDQRMSALMTIHQPSARIFNTFDRVIMLSQGRLVYFGPPVAAIDYFAGLGYRCPMHENPADYFIDLMTIDYTSEQALAESRARVASMAHTFAQHSHKRAELDAAAARLPIAAPAPGPDLDAAHAAAAPRNGWLFEYWTLQHREWVNVLRNMEYLVSQAFQSICMALIVGFMFFYLKHDAISVQNRLGVLYTIALNATFPVIMPALYGYLQERDIMLRERAAATYRVTAFYVAKFTTLLPIALVSGAVFITGVYFISHLVFDVGKFFIALGIYACLNVVAVGFTLMVGSGVKNIDVGFVAAPAIVTIWLLFGGLLANPASTTPVLRWLRWVNPVYFAFSALLQNELRGMAFECDTAVQCYRTGDQVIKVYSVGRFSIWGNALFLIMHAVAYFVAGYVLLRWKIKPRYIWI</sequence>
<evidence type="ECO:0000256" key="4">
    <source>
        <dbReference type="ARBA" id="ARBA00022741"/>
    </source>
</evidence>
<evidence type="ECO:0000256" key="8">
    <source>
        <dbReference type="SAM" id="MobiDB-lite"/>
    </source>
</evidence>
<feature type="domain" description="ABC transporter" evidence="10">
    <location>
        <begin position="77"/>
        <end position="326"/>
    </location>
</feature>
<dbReference type="Pfam" id="PF19055">
    <property type="entry name" value="ABC2_membrane_7"/>
    <property type="match status" value="1"/>
</dbReference>
<feature type="transmembrane region" description="Helical" evidence="9">
    <location>
        <begin position="501"/>
        <end position="524"/>
    </location>
</feature>
<dbReference type="PANTHER" id="PTHR48041">
    <property type="entry name" value="ABC TRANSPORTER G FAMILY MEMBER 28"/>
    <property type="match status" value="1"/>
</dbReference>
<dbReference type="InterPro" id="IPR017871">
    <property type="entry name" value="ABC_transporter-like_CS"/>
</dbReference>
<dbReference type="GO" id="GO:0016887">
    <property type="term" value="F:ATP hydrolysis activity"/>
    <property type="evidence" value="ECO:0007669"/>
    <property type="project" value="InterPro"/>
</dbReference>
<dbReference type="InterPro" id="IPR027417">
    <property type="entry name" value="P-loop_NTPase"/>
</dbReference>
<evidence type="ECO:0000256" key="7">
    <source>
        <dbReference type="ARBA" id="ARBA00023136"/>
    </source>
</evidence>
<dbReference type="GO" id="GO:0005524">
    <property type="term" value="F:ATP binding"/>
    <property type="evidence" value="ECO:0007669"/>
    <property type="project" value="UniProtKB-KW"/>
</dbReference>